<name>A0A7S1SHM9_9CHLO</name>
<organism evidence="1">
    <name type="scientific">Tetraselmis chuii</name>
    <dbReference type="NCBI Taxonomy" id="63592"/>
    <lineage>
        <taxon>Eukaryota</taxon>
        <taxon>Viridiplantae</taxon>
        <taxon>Chlorophyta</taxon>
        <taxon>core chlorophytes</taxon>
        <taxon>Chlorodendrophyceae</taxon>
        <taxon>Chlorodendrales</taxon>
        <taxon>Chlorodendraceae</taxon>
        <taxon>Tetraselmis</taxon>
    </lineage>
</organism>
<gene>
    <name evidence="1" type="ORF">TCHU04912_LOCUS1185</name>
</gene>
<evidence type="ECO:0000313" key="1">
    <source>
        <dbReference type="EMBL" id="CAD9198952.1"/>
    </source>
</evidence>
<reference evidence="1" key="1">
    <citation type="submission" date="2021-01" db="EMBL/GenBank/DDBJ databases">
        <authorList>
            <person name="Corre E."/>
            <person name="Pelletier E."/>
            <person name="Niang G."/>
            <person name="Scheremetjew M."/>
            <person name="Finn R."/>
            <person name="Kale V."/>
            <person name="Holt S."/>
            <person name="Cochrane G."/>
            <person name="Meng A."/>
            <person name="Brown T."/>
            <person name="Cohen L."/>
        </authorList>
    </citation>
    <scope>NUCLEOTIDE SEQUENCE</scope>
    <source>
        <strain evidence="1">PLY429</strain>
    </source>
</reference>
<sequence length="103" mass="11415">MWHSGSPTPDDSKRIRVNGGAMMQQLDSLKRKVLKRVTPLYLELLDPDGCFLTCTGATQNIMDHVKQQYYVKFGRKSEAIAPLVAERAVTLPEPRRVSAAASG</sequence>
<proteinExistence type="predicted"/>
<dbReference type="EMBL" id="HBGG01002243">
    <property type="protein sequence ID" value="CAD9198952.1"/>
    <property type="molecule type" value="Transcribed_RNA"/>
</dbReference>
<protein>
    <submittedName>
        <fullName evidence="1">Uncharacterized protein</fullName>
    </submittedName>
</protein>
<dbReference type="AlphaFoldDB" id="A0A7S1SHM9"/>
<accession>A0A7S1SHM9</accession>